<accession>A0AAV5KS90</accession>
<organism evidence="9 10">
    <name type="scientific">Rubroshorea leprosula</name>
    <dbReference type="NCBI Taxonomy" id="152421"/>
    <lineage>
        <taxon>Eukaryota</taxon>
        <taxon>Viridiplantae</taxon>
        <taxon>Streptophyta</taxon>
        <taxon>Embryophyta</taxon>
        <taxon>Tracheophyta</taxon>
        <taxon>Spermatophyta</taxon>
        <taxon>Magnoliopsida</taxon>
        <taxon>eudicotyledons</taxon>
        <taxon>Gunneridae</taxon>
        <taxon>Pentapetalae</taxon>
        <taxon>rosids</taxon>
        <taxon>malvids</taxon>
        <taxon>Malvales</taxon>
        <taxon>Dipterocarpaceae</taxon>
        <taxon>Rubroshorea</taxon>
    </lineage>
</organism>
<dbReference type="InterPro" id="IPR011598">
    <property type="entry name" value="bHLH_dom"/>
</dbReference>
<keyword evidence="6" id="KW-0175">Coiled coil</keyword>
<evidence type="ECO:0000256" key="2">
    <source>
        <dbReference type="ARBA" id="ARBA00023015"/>
    </source>
</evidence>
<evidence type="ECO:0000256" key="3">
    <source>
        <dbReference type="ARBA" id="ARBA00023125"/>
    </source>
</evidence>
<dbReference type="InterPro" id="IPR045843">
    <property type="entry name" value="IND-like"/>
</dbReference>
<dbReference type="SUPFAM" id="SSF47459">
    <property type="entry name" value="HLH, helix-loop-helix DNA-binding domain"/>
    <property type="match status" value="1"/>
</dbReference>
<feature type="region of interest" description="Disordered" evidence="7">
    <location>
        <begin position="241"/>
        <end position="271"/>
    </location>
</feature>
<evidence type="ECO:0000256" key="1">
    <source>
        <dbReference type="ARBA" id="ARBA00004123"/>
    </source>
</evidence>
<evidence type="ECO:0000256" key="4">
    <source>
        <dbReference type="ARBA" id="ARBA00023163"/>
    </source>
</evidence>
<dbReference type="PANTHER" id="PTHR16223">
    <property type="entry name" value="TRANSCRIPTION FACTOR BHLH83-RELATED"/>
    <property type="match status" value="1"/>
</dbReference>
<keyword evidence="4" id="KW-0804">Transcription</keyword>
<dbReference type="GO" id="GO:0000978">
    <property type="term" value="F:RNA polymerase II cis-regulatory region sequence-specific DNA binding"/>
    <property type="evidence" value="ECO:0007669"/>
    <property type="project" value="TreeGrafter"/>
</dbReference>
<gene>
    <name evidence="9" type="ORF">SLEP1_g36678</name>
</gene>
<dbReference type="GO" id="GO:0046983">
    <property type="term" value="F:protein dimerization activity"/>
    <property type="evidence" value="ECO:0007669"/>
    <property type="project" value="InterPro"/>
</dbReference>
<dbReference type="GO" id="GO:0000981">
    <property type="term" value="F:DNA-binding transcription factor activity, RNA polymerase II-specific"/>
    <property type="evidence" value="ECO:0007669"/>
    <property type="project" value="TreeGrafter"/>
</dbReference>
<evidence type="ECO:0000259" key="8">
    <source>
        <dbReference type="PROSITE" id="PS50888"/>
    </source>
</evidence>
<dbReference type="Gene3D" id="4.10.280.10">
    <property type="entry name" value="Helix-loop-helix DNA-binding domain"/>
    <property type="match status" value="1"/>
</dbReference>
<feature type="coiled-coil region" evidence="6">
    <location>
        <begin position="351"/>
        <end position="378"/>
    </location>
</feature>
<dbReference type="PROSITE" id="PS50888">
    <property type="entry name" value="BHLH"/>
    <property type="match status" value="1"/>
</dbReference>
<dbReference type="GO" id="GO:0005634">
    <property type="term" value="C:nucleus"/>
    <property type="evidence" value="ECO:0007669"/>
    <property type="project" value="UniProtKB-SubCell"/>
</dbReference>
<evidence type="ECO:0000256" key="6">
    <source>
        <dbReference type="SAM" id="Coils"/>
    </source>
</evidence>
<protein>
    <recommendedName>
        <fullName evidence="8">BHLH domain-containing protein</fullName>
    </recommendedName>
</protein>
<keyword evidence="2" id="KW-0805">Transcription regulation</keyword>
<dbReference type="AlphaFoldDB" id="A0AAV5KS90"/>
<keyword evidence="10" id="KW-1185">Reference proteome</keyword>
<comment type="caution">
    <text evidence="9">The sequence shown here is derived from an EMBL/GenBank/DDBJ whole genome shotgun (WGS) entry which is preliminary data.</text>
</comment>
<evidence type="ECO:0000313" key="10">
    <source>
        <dbReference type="Proteomes" id="UP001054252"/>
    </source>
</evidence>
<keyword evidence="3" id="KW-0238">DNA-binding</keyword>
<name>A0AAV5KS90_9ROSI</name>
<dbReference type="Pfam" id="PF00010">
    <property type="entry name" value="HLH"/>
    <property type="match status" value="1"/>
</dbReference>
<dbReference type="InterPro" id="IPR036638">
    <property type="entry name" value="HLH_DNA-bd_sf"/>
</dbReference>
<feature type="domain" description="BHLH" evidence="8">
    <location>
        <begin position="311"/>
        <end position="361"/>
    </location>
</feature>
<dbReference type="EMBL" id="BPVZ01000076">
    <property type="protein sequence ID" value="GKV27510.1"/>
    <property type="molecule type" value="Genomic_DNA"/>
</dbReference>
<evidence type="ECO:0000313" key="9">
    <source>
        <dbReference type="EMBL" id="GKV27510.1"/>
    </source>
</evidence>
<dbReference type="Proteomes" id="UP001054252">
    <property type="component" value="Unassembled WGS sequence"/>
</dbReference>
<sequence>MSLLYTSSNFSYADVEFRKSLEFLDHSNHYHQQHYRSTTPETETETFLSKYMMLPSNGLPNCDSASHDIQQFGHKAVKQETTDSLSHQNGYSNGSRMMLLQGSDSDSAGDGNTMDTPFIGFENSMPGEMTTGNASALLRHSSSPAEFFSNFGVENGLSFRASSGTNNEAGPSPSRLYNHLDYFFSSGPSSHSMPMSQTTESENQGIRVNNGGLSNSCGSKIPFIMSTMASDSWQNASLSGQKRARGTEEGSLFCRDGSRTSPAQNGDSRDRASVLTHHLSLPKTFGEMGAIEKIFQFQSHVPCKIRAKRGCATHPRSIAERVRRSRISERMRKLQDLFPDLDKQTNTADMLDMAVEYIKDLQKQVKALTDTKAKCRCSSKQKHYSIASA</sequence>
<dbReference type="SMART" id="SM00353">
    <property type="entry name" value="HLH"/>
    <property type="match status" value="1"/>
</dbReference>
<proteinExistence type="predicted"/>
<dbReference type="PANTHER" id="PTHR16223:SF345">
    <property type="entry name" value="TRANSCRIPTION FACTOR BHLH130-LIKE"/>
    <property type="match status" value="1"/>
</dbReference>
<evidence type="ECO:0000256" key="5">
    <source>
        <dbReference type="ARBA" id="ARBA00023242"/>
    </source>
</evidence>
<keyword evidence="5" id="KW-0539">Nucleus</keyword>
<reference evidence="9 10" key="1">
    <citation type="journal article" date="2021" name="Commun. Biol.">
        <title>The genome of Shorea leprosula (Dipterocarpaceae) highlights the ecological relevance of drought in aseasonal tropical rainforests.</title>
        <authorList>
            <person name="Ng K.K.S."/>
            <person name="Kobayashi M.J."/>
            <person name="Fawcett J.A."/>
            <person name="Hatakeyama M."/>
            <person name="Paape T."/>
            <person name="Ng C.H."/>
            <person name="Ang C.C."/>
            <person name="Tnah L.H."/>
            <person name="Lee C.T."/>
            <person name="Nishiyama T."/>
            <person name="Sese J."/>
            <person name="O'Brien M.J."/>
            <person name="Copetti D."/>
            <person name="Mohd Noor M.I."/>
            <person name="Ong R.C."/>
            <person name="Putra M."/>
            <person name="Sireger I.Z."/>
            <person name="Indrioko S."/>
            <person name="Kosugi Y."/>
            <person name="Izuno A."/>
            <person name="Isagi Y."/>
            <person name="Lee S.L."/>
            <person name="Shimizu K.K."/>
        </authorList>
    </citation>
    <scope>NUCLEOTIDE SEQUENCE [LARGE SCALE GENOMIC DNA]</scope>
    <source>
        <strain evidence="9">214</strain>
    </source>
</reference>
<comment type="subcellular location">
    <subcellularLocation>
        <location evidence="1">Nucleus</location>
    </subcellularLocation>
</comment>
<evidence type="ECO:0000256" key="7">
    <source>
        <dbReference type="SAM" id="MobiDB-lite"/>
    </source>
</evidence>
<dbReference type="FunFam" id="4.10.280.10:FF:000021">
    <property type="entry name" value="Transcription factor bHLH130 family"/>
    <property type="match status" value="1"/>
</dbReference>